<dbReference type="Proteomes" id="UP000568106">
    <property type="component" value="Unassembled WGS sequence"/>
</dbReference>
<protein>
    <submittedName>
        <fullName evidence="1">Uncharacterized protein</fullName>
    </submittedName>
</protein>
<evidence type="ECO:0000313" key="1">
    <source>
        <dbReference type="EMBL" id="MBB5318689.1"/>
    </source>
</evidence>
<accession>A0A7W8MTX8</accession>
<organism evidence="1 2">
    <name type="scientific">Tunturiibacter empetritectus</name>
    <dbReference type="NCBI Taxonomy" id="3069691"/>
    <lineage>
        <taxon>Bacteria</taxon>
        <taxon>Pseudomonadati</taxon>
        <taxon>Acidobacteriota</taxon>
        <taxon>Terriglobia</taxon>
        <taxon>Terriglobales</taxon>
        <taxon>Acidobacteriaceae</taxon>
        <taxon>Tunturiibacter</taxon>
    </lineage>
</organism>
<dbReference type="EMBL" id="JACHDY010000005">
    <property type="protein sequence ID" value="MBB5318689.1"/>
    <property type="molecule type" value="Genomic_DNA"/>
</dbReference>
<keyword evidence="2" id="KW-1185">Reference proteome</keyword>
<dbReference type="AlphaFoldDB" id="A0A7W8MTX8"/>
<name>A0A7W8MTX8_9BACT</name>
<evidence type="ECO:0000313" key="2">
    <source>
        <dbReference type="Proteomes" id="UP000568106"/>
    </source>
</evidence>
<comment type="caution">
    <text evidence="1">The sequence shown here is derived from an EMBL/GenBank/DDBJ whole genome shotgun (WGS) entry which is preliminary data.</text>
</comment>
<reference evidence="1" key="1">
    <citation type="submission" date="2020-08" db="EMBL/GenBank/DDBJ databases">
        <title>Genomic Encyclopedia of Type Strains, Phase IV (KMG-V): Genome sequencing to study the core and pangenomes of soil and plant-associated prokaryotes.</title>
        <authorList>
            <person name="Whitman W."/>
        </authorList>
    </citation>
    <scope>NUCLEOTIDE SEQUENCE [LARGE SCALE GENOMIC DNA]</scope>
    <source>
        <strain evidence="1">M8UP27</strain>
    </source>
</reference>
<sequence>MPYLRGLVCIVALIGVAQAQKAKHLTTIPSAPIRRPLLHIFAAGPQSAKFNQQIQLLSTITDLIIQSHILIVPITYSFLTMGWPRGLSIANVDEAKEETARTRFGWKEGKQELLIVLTDTRDRVRLRNYDPVTSQHIHSSLLSHEADEIP</sequence>
<gene>
    <name evidence="1" type="ORF">HDF09_003388</name>
</gene>
<proteinExistence type="predicted"/>